<sequence length="85" mass="9936">MRSVMVLLLILVASALSVEYTIHRWRMLNDDKNRIGQELEAYEMELAQLQLEQNTWAEHSRVEKLARGHLGMGMPQRNSIIYIKP</sequence>
<dbReference type="PANTHER" id="PTHR37479">
    <property type="entry name" value="CELL DIVISION PROTEIN FTSL"/>
    <property type="match status" value="1"/>
</dbReference>
<keyword evidence="7 8" id="KW-0131">Cell cycle</keyword>
<dbReference type="GO" id="GO:0043093">
    <property type="term" value="P:FtsZ-dependent cytokinesis"/>
    <property type="evidence" value="ECO:0007669"/>
    <property type="project" value="UniProtKB-UniRule"/>
</dbReference>
<evidence type="ECO:0000256" key="3">
    <source>
        <dbReference type="ARBA" id="ARBA00022618"/>
    </source>
</evidence>
<gene>
    <name evidence="8 11" type="primary">ftsL</name>
    <name evidence="11" type="ORF">DM484_26475</name>
</gene>
<dbReference type="HAMAP" id="MF_00910">
    <property type="entry name" value="FtsL"/>
    <property type="match status" value="1"/>
</dbReference>
<evidence type="ECO:0000256" key="4">
    <source>
        <dbReference type="ARBA" id="ARBA00022692"/>
    </source>
</evidence>
<evidence type="ECO:0000256" key="1">
    <source>
        <dbReference type="ARBA" id="ARBA00004401"/>
    </source>
</evidence>
<dbReference type="Proteomes" id="UP000249396">
    <property type="component" value="Unassembled WGS sequence"/>
</dbReference>
<evidence type="ECO:0000256" key="10">
    <source>
        <dbReference type="SAM" id="Coils"/>
    </source>
</evidence>
<keyword evidence="3 8" id="KW-0132">Cell division</keyword>
<feature type="coiled-coil region" evidence="10">
    <location>
        <begin position="32"/>
        <end position="59"/>
    </location>
</feature>
<keyword evidence="6 8" id="KW-0472">Membrane</keyword>
<comment type="function">
    <text evidence="8">Essential cell division protein. May link together the upstream cell division proteins, which are predominantly cytoplasmic, with the downstream cell division proteins, which are predominantly periplasmic.</text>
</comment>
<comment type="subunit">
    <text evidence="8">Part of a complex composed of FtsB, FtsL and FtsQ.</text>
</comment>
<reference evidence="11 12" key="1">
    <citation type="journal article" date="2018" name="Aquat. Microb. Ecol.">
        <title>Gammaproteobacterial methanotrophs dominate.</title>
        <authorList>
            <person name="Rissanen A.J."/>
            <person name="Saarenheimo J."/>
            <person name="Tiirola M."/>
            <person name="Peura S."/>
            <person name="Aalto S.L."/>
            <person name="Karvinen A."/>
            <person name="Nykanen H."/>
        </authorList>
    </citation>
    <scope>NUCLEOTIDE SEQUENCE [LARGE SCALE GENOMIC DNA]</scope>
    <source>
        <strain evidence="11">AMbin10</strain>
    </source>
</reference>
<evidence type="ECO:0000256" key="5">
    <source>
        <dbReference type="ARBA" id="ARBA00022989"/>
    </source>
</evidence>
<dbReference type="PANTHER" id="PTHR37479:SF1">
    <property type="entry name" value="CELL DIVISION PROTEIN FTSL"/>
    <property type="match status" value="1"/>
</dbReference>
<evidence type="ECO:0000256" key="6">
    <source>
        <dbReference type="ARBA" id="ARBA00023136"/>
    </source>
</evidence>
<accession>A0A2W4QGK9</accession>
<comment type="caution">
    <text evidence="11">The sequence shown here is derived from an EMBL/GenBank/DDBJ whole genome shotgun (WGS) entry which is preliminary data.</text>
</comment>
<keyword evidence="8" id="KW-0997">Cell inner membrane</keyword>
<dbReference type="EMBL" id="QJPH01000524">
    <property type="protein sequence ID" value="PZN71371.1"/>
    <property type="molecule type" value="Genomic_DNA"/>
</dbReference>
<keyword evidence="2 8" id="KW-1003">Cell membrane</keyword>
<comment type="subcellular location">
    <subcellularLocation>
        <location evidence="8">Cell inner membrane</location>
        <topology evidence="8">Single-pass type II membrane protein</topology>
    </subcellularLocation>
    <subcellularLocation>
        <location evidence="1">Cell membrane</location>
        <topology evidence="1">Single-pass type II membrane protein</topology>
    </subcellularLocation>
    <text evidence="8">Localizes to the division septum where it forms a ring structure.</text>
</comment>
<proteinExistence type="inferred from homology"/>
<comment type="similarity">
    <text evidence="8">Belongs to the FtsL family.</text>
</comment>
<evidence type="ECO:0000256" key="8">
    <source>
        <dbReference type="HAMAP-Rule" id="MF_00910"/>
    </source>
</evidence>
<dbReference type="GO" id="GO:0032153">
    <property type="term" value="C:cell division site"/>
    <property type="evidence" value="ECO:0007669"/>
    <property type="project" value="UniProtKB-UniRule"/>
</dbReference>
<keyword evidence="5 8" id="KW-1133">Transmembrane helix</keyword>
<evidence type="ECO:0000313" key="11">
    <source>
        <dbReference type="EMBL" id="PZN71371.1"/>
    </source>
</evidence>
<keyword evidence="4 8" id="KW-0812">Transmembrane</keyword>
<organism evidence="11 12">
    <name type="scientific">Candidatus Methylumidiphilus alinenensis</name>
    <dbReference type="NCBI Taxonomy" id="2202197"/>
    <lineage>
        <taxon>Bacteria</taxon>
        <taxon>Pseudomonadati</taxon>
        <taxon>Pseudomonadota</taxon>
        <taxon>Gammaproteobacteria</taxon>
        <taxon>Methylococcales</taxon>
        <taxon>Candidatus Methylumidiphilus</taxon>
    </lineage>
</organism>
<dbReference type="AlphaFoldDB" id="A0A2W4QGK9"/>
<evidence type="ECO:0000256" key="9">
    <source>
        <dbReference type="NCBIfam" id="TIGR02209"/>
    </source>
</evidence>
<dbReference type="NCBIfam" id="TIGR02209">
    <property type="entry name" value="ftsL_broad"/>
    <property type="match status" value="1"/>
</dbReference>
<protein>
    <recommendedName>
        <fullName evidence="8 9">Cell division protein FtsL</fullName>
    </recommendedName>
</protein>
<dbReference type="Pfam" id="PF04999">
    <property type="entry name" value="FtsL"/>
    <property type="match status" value="1"/>
</dbReference>
<evidence type="ECO:0000256" key="7">
    <source>
        <dbReference type="ARBA" id="ARBA00023306"/>
    </source>
</evidence>
<evidence type="ECO:0000256" key="2">
    <source>
        <dbReference type="ARBA" id="ARBA00022475"/>
    </source>
</evidence>
<name>A0A2W4QGK9_9GAMM</name>
<keyword evidence="10" id="KW-0175">Coiled coil</keyword>
<dbReference type="GO" id="GO:0005886">
    <property type="term" value="C:plasma membrane"/>
    <property type="evidence" value="ECO:0007669"/>
    <property type="project" value="UniProtKB-SubCell"/>
</dbReference>
<dbReference type="InterPro" id="IPR011922">
    <property type="entry name" value="Cell_div_FtsL"/>
</dbReference>
<evidence type="ECO:0000313" key="12">
    <source>
        <dbReference type="Proteomes" id="UP000249396"/>
    </source>
</evidence>